<keyword evidence="3" id="KW-1185">Reference proteome</keyword>
<comment type="caution">
    <text evidence="2">The sequence shown here is derived from an EMBL/GenBank/DDBJ whole genome shotgun (WGS) entry which is preliminary data.</text>
</comment>
<dbReference type="EMBL" id="MLYO01000143">
    <property type="protein sequence ID" value="OIJ85357.1"/>
    <property type="molecule type" value="Genomic_DNA"/>
</dbReference>
<reference evidence="2 3" key="1">
    <citation type="submission" date="2016-10" db="EMBL/GenBank/DDBJ databases">
        <title>Genome sequence of Streptomyces sp. MUSC 1.</title>
        <authorList>
            <person name="Lee L.-H."/>
            <person name="Ser H.-L."/>
            <person name="Law J.W.-F."/>
        </authorList>
    </citation>
    <scope>NUCLEOTIDE SEQUENCE [LARGE SCALE GENOMIC DNA]</scope>
    <source>
        <strain evidence="2 3">MUSC 1</strain>
    </source>
</reference>
<evidence type="ECO:0000313" key="2">
    <source>
        <dbReference type="EMBL" id="OIJ85357.1"/>
    </source>
</evidence>
<dbReference type="Proteomes" id="UP000179642">
    <property type="component" value="Unassembled WGS sequence"/>
</dbReference>
<dbReference type="AlphaFoldDB" id="A0A1S2NV90"/>
<name>A0A1S2NV90_9ACTN</name>
<evidence type="ECO:0000256" key="1">
    <source>
        <dbReference type="SAM" id="MobiDB-lite"/>
    </source>
</evidence>
<accession>A0A1S2NV90</accession>
<sequence>MHDADPAREELVSAAHDTPSGLVTHLLHSDDPRTARLGRAIRAIQHASANPPPLHPDDGARIVDPITHDPAW</sequence>
<dbReference type="RefSeq" id="WP_071386707.1">
    <property type="nucleotide sequence ID" value="NZ_MLYO01000143.1"/>
</dbReference>
<feature type="region of interest" description="Disordered" evidence="1">
    <location>
        <begin position="47"/>
        <end position="72"/>
    </location>
</feature>
<dbReference type="OrthoDB" id="4286898at2"/>
<organism evidence="2 3">
    <name type="scientific">Streptomyces monashensis</name>
    <dbReference type="NCBI Taxonomy" id="1678012"/>
    <lineage>
        <taxon>Bacteria</taxon>
        <taxon>Bacillati</taxon>
        <taxon>Actinomycetota</taxon>
        <taxon>Actinomycetes</taxon>
        <taxon>Kitasatosporales</taxon>
        <taxon>Streptomycetaceae</taxon>
        <taxon>Streptomyces</taxon>
    </lineage>
</organism>
<protein>
    <submittedName>
        <fullName evidence="2">Uncharacterized protein</fullName>
    </submittedName>
</protein>
<proteinExistence type="predicted"/>
<gene>
    <name evidence="2" type="ORF">BIV23_44580</name>
</gene>
<evidence type="ECO:0000313" key="3">
    <source>
        <dbReference type="Proteomes" id="UP000179642"/>
    </source>
</evidence>